<evidence type="ECO:0000256" key="1">
    <source>
        <dbReference type="ARBA" id="ARBA00022737"/>
    </source>
</evidence>
<dbReference type="PANTHER" id="PTHR22990">
    <property type="entry name" value="F-BOX ONLY PROTEIN"/>
    <property type="match status" value="1"/>
</dbReference>
<keyword evidence="1" id="KW-0677">Repeat</keyword>
<dbReference type="AlphaFoldDB" id="A0A831LSJ9"/>
<dbReference type="Proteomes" id="UP000886162">
    <property type="component" value="Unassembled WGS sequence"/>
</dbReference>
<proteinExistence type="predicted"/>
<feature type="domain" description="Right handed beta helix" evidence="3">
    <location>
        <begin position="71"/>
        <end position="212"/>
    </location>
</feature>
<evidence type="ECO:0000313" key="4">
    <source>
        <dbReference type="EMBL" id="HDR47040.1"/>
    </source>
</evidence>
<protein>
    <submittedName>
        <fullName evidence="4">Right-handed parallel beta-helix repeat-containing protein</fullName>
    </submittedName>
</protein>
<dbReference type="Gene3D" id="2.160.20.10">
    <property type="entry name" value="Single-stranded right-handed beta-helix, Pectin lyase-like"/>
    <property type="match status" value="1"/>
</dbReference>
<dbReference type="InterPro" id="IPR006626">
    <property type="entry name" value="PbH1"/>
</dbReference>
<dbReference type="InterPro" id="IPR051550">
    <property type="entry name" value="SCF-Subunits/Alg-Epimerases"/>
</dbReference>
<dbReference type="InterPro" id="IPR011050">
    <property type="entry name" value="Pectin_lyase_fold/virulence"/>
</dbReference>
<reference evidence="4" key="1">
    <citation type="journal article" date="2020" name="mSystems">
        <title>Genome- and Community-Level Interaction Insights into Carbon Utilization and Element Cycling Functions of Hydrothermarchaeota in Hydrothermal Sediment.</title>
        <authorList>
            <person name="Zhou Z."/>
            <person name="Liu Y."/>
            <person name="Xu W."/>
            <person name="Pan J."/>
            <person name="Luo Z.H."/>
            <person name="Li M."/>
        </authorList>
    </citation>
    <scope>NUCLEOTIDE SEQUENCE [LARGE SCALE GENOMIC DNA]</scope>
    <source>
        <strain evidence="4">SpSt-1220</strain>
    </source>
</reference>
<keyword evidence="2" id="KW-0732">Signal</keyword>
<evidence type="ECO:0000259" key="3">
    <source>
        <dbReference type="Pfam" id="PF13229"/>
    </source>
</evidence>
<dbReference type="PANTHER" id="PTHR22990:SF15">
    <property type="entry name" value="F-BOX ONLY PROTEIN 10"/>
    <property type="match status" value="1"/>
</dbReference>
<dbReference type="Pfam" id="PF13229">
    <property type="entry name" value="Beta_helix"/>
    <property type="match status" value="1"/>
</dbReference>
<sequence>MRFYRGIPALLMLLFVFIRPSAAQTLSEDTHWQGQLSFAETVRVQAGVTLTVESGAEVHFAAGALDVAGTLQARDARFHGEGWQGIILRGGADLLERCTISGAATGVQVMGGAPRLIDVKVEGGTTGIELRRRSGAQLSGCTIRDQAEVGLFVKDESTPRVERCLFEKNGRFGVYLHRSAPQLFSGNRLVDNPVGLMVAWYGTDPEIRNNEFEQNGIAIQVDRAARPLVTGNRIHDNGTGLLLSRRADARVRRNLVGDNRIGIQVEYSSYPVIRENDLAGNGMALVLHHQSSAWEKANGEAMRNKQSFARGPFSRDASGAKEAAPPPAVLTGTVDARRNWWGEDATTQLQANQGRGNQIFIHDSRDEPFFADGGVNYPLDRVELVPWREEPIFP</sequence>
<dbReference type="SMART" id="SM00710">
    <property type="entry name" value="PbH1"/>
    <property type="match status" value="7"/>
</dbReference>
<feature type="chain" id="PRO_5032296946" evidence="2">
    <location>
        <begin position="24"/>
        <end position="394"/>
    </location>
</feature>
<comment type="caution">
    <text evidence="4">The sequence shown here is derived from an EMBL/GenBank/DDBJ whole genome shotgun (WGS) entry which is preliminary data.</text>
</comment>
<organism evidence="4">
    <name type="scientific">Geoalkalibacter subterraneus</name>
    <dbReference type="NCBI Taxonomy" id="483547"/>
    <lineage>
        <taxon>Bacteria</taxon>
        <taxon>Pseudomonadati</taxon>
        <taxon>Thermodesulfobacteriota</taxon>
        <taxon>Desulfuromonadia</taxon>
        <taxon>Desulfuromonadales</taxon>
        <taxon>Geoalkalibacteraceae</taxon>
        <taxon>Geoalkalibacter</taxon>
    </lineage>
</organism>
<accession>A0A831LSJ9</accession>
<dbReference type="InterPro" id="IPR012334">
    <property type="entry name" value="Pectin_lyas_fold"/>
</dbReference>
<dbReference type="InterPro" id="IPR039448">
    <property type="entry name" value="Beta_helix"/>
</dbReference>
<name>A0A831LSJ9_9BACT</name>
<dbReference type="EMBL" id="DSDO01000346">
    <property type="protein sequence ID" value="HDR47040.1"/>
    <property type="molecule type" value="Genomic_DNA"/>
</dbReference>
<gene>
    <name evidence="4" type="ORF">ENN94_04995</name>
</gene>
<feature type="signal peptide" evidence="2">
    <location>
        <begin position="1"/>
        <end position="23"/>
    </location>
</feature>
<evidence type="ECO:0000256" key="2">
    <source>
        <dbReference type="SAM" id="SignalP"/>
    </source>
</evidence>
<dbReference type="SUPFAM" id="SSF51126">
    <property type="entry name" value="Pectin lyase-like"/>
    <property type="match status" value="1"/>
</dbReference>